<feature type="compositionally biased region" description="Polar residues" evidence="1">
    <location>
        <begin position="97"/>
        <end position="119"/>
    </location>
</feature>
<dbReference type="Proteomes" id="UP000038009">
    <property type="component" value="Unassembled WGS sequence"/>
</dbReference>
<keyword evidence="3" id="KW-1185">Reference proteome</keyword>
<feature type="compositionally biased region" description="Low complexity" evidence="1">
    <location>
        <begin position="15"/>
        <end position="27"/>
    </location>
</feature>
<dbReference type="OrthoDB" id="263975at2759"/>
<evidence type="ECO:0000256" key="1">
    <source>
        <dbReference type="SAM" id="MobiDB-lite"/>
    </source>
</evidence>
<dbReference type="EMBL" id="LJSK01000350">
    <property type="protein sequence ID" value="KPI83606.1"/>
    <property type="molecule type" value="Genomic_DNA"/>
</dbReference>
<gene>
    <name evidence="2" type="ORF">ABL78_7359</name>
</gene>
<protein>
    <submittedName>
        <fullName evidence="2">Uncharacterized protein</fullName>
    </submittedName>
</protein>
<name>A0A0N0P315_LEPSE</name>
<feature type="region of interest" description="Disordered" evidence="1">
    <location>
        <begin position="81"/>
        <end position="134"/>
    </location>
</feature>
<feature type="region of interest" description="Disordered" evidence="1">
    <location>
        <begin position="297"/>
        <end position="320"/>
    </location>
</feature>
<dbReference type="VEuPathDB" id="TriTrypDB:Lsey_0350_0060"/>
<comment type="caution">
    <text evidence="2">The sequence shown here is derived from an EMBL/GenBank/DDBJ whole genome shotgun (WGS) entry which is preliminary data.</text>
</comment>
<feature type="region of interest" description="Disordered" evidence="1">
    <location>
        <begin position="1"/>
        <end position="27"/>
    </location>
</feature>
<proteinExistence type="predicted"/>
<evidence type="ECO:0000313" key="3">
    <source>
        <dbReference type="Proteomes" id="UP000038009"/>
    </source>
</evidence>
<sequence>MRRPILSSQKEASRRPNSARSSSPSYTSTSSALAAASAWVHPRLLDAATQLLTLQPHDPFRVLSAHFSIEALQLTAYPETPAASDEKPLEEEMPASLRSSQCSTRPSGKSANGFSTKGKASSGRGDPRPTNDVGAPEVLEYLVEHSWARRCLQPYGLHAVARSVCLSPGSDPHLLPAGSNASTGHTAVPPQWMECFALLHRQSRLSSSEKATASRRASQINGAVLPPADYRATEEVPASLVLLYAMCVIEGHVRRVDCGVEVTESPHSTAVFRRLQLPIKLLALQLLAALMRRQEHDKSERCSSTSRSDGAEESAGVAGDADTSAALSDAATTSGSLLCHFYALPPSQLEQFHHWFLQRLREVVTCPTSILQGTQAAQSSSSQAPPAGNGCCVNAANPAAGASREQAALLQLQSHVFDLLRVLLSSDSSAVSEAPAFISVDRFISAMQCMASVLVAHQSTAMSMAVTLNARVGRSACTSAEHRSEKLMWVKTLLQSCTAHFVNAVPSKAPAAPPHPPPLPPLWRVYVEQIAASLKRFQQDAVNGDAAACLPPEAVVELAPPAFPDEIDSDDASSLPGFAQAFRYLPDAVIVTALVSEWIARLFETRILVLNSLS</sequence>
<feature type="compositionally biased region" description="Polar residues" evidence="1">
    <location>
        <begin position="1"/>
        <end position="10"/>
    </location>
</feature>
<dbReference type="AlphaFoldDB" id="A0A0N0P315"/>
<dbReference type="OMA" id="CVMAVIE"/>
<reference evidence="2 3" key="1">
    <citation type="journal article" date="2015" name="PLoS Pathog.">
        <title>Leptomonas seymouri: Adaptations to the Dixenous Life Cycle Analyzed by Genome Sequencing, Transcriptome Profiling and Co-infection with Leishmania donovani.</title>
        <authorList>
            <person name="Kraeva N."/>
            <person name="Butenko A."/>
            <person name="Hlavacova J."/>
            <person name="Kostygov A."/>
            <person name="Myskova J."/>
            <person name="Grybchuk D."/>
            <person name="Lestinova T."/>
            <person name="Votypka J."/>
            <person name="Volf P."/>
            <person name="Opperdoes F."/>
            <person name="Flegontov P."/>
            <person name="Lukes J."/>
            <person name="Yurchenko V."/>
        </authorList>
    </citation>
    <scope>NUCLEOTIDE SEQUENCE [LARGE SCALE GENOMIC DNA]</scope>
    <source>
        <strain evidence="2 3">ATCC 30220</strain>
    </source>
</reference>
<evidence type="ECO:0000313" key="2">
    <source>
        <dbReference type="EMBL" id="KPI83606.1"/>
    </source>
</evidence>
<accession>A0A0N0P315</accession>
<organism evidence="2 3">
    <name type="scientific">Leptomonas seymouri</name>
    <dbReference type="NCBI Taxonomy" id="5684"/>
    <lineage>
        <taxon>Eukaryota</taxon>
        <taxon>Discoba</taxon>
        <taxon>Euglenozoa</taxon>
        <taxon>Kinetoplastea</taxon>
        <taxon>Metakinetoplastina</taxon>
        <taxon>Trypanosomatida</taxon>
        <taxon>Trypanosomatidae</taxon>
        <taxon>Leishmaniinae</taxon>
        <taxon>Leptomonas</taxon>
    </lineage>
</organism>